<reference evidence="3" key="1">
    <citation type="journal article" date="2014" name="Int. J. Syst. Evol. Microbiol.">
        <title>Complete genome sequence of Corynebacterium casei LMG S-19264T (=DSM 44701T), isolated from a smear-ripened cheese.</title>
        <authorList>
            <consortium name="US DOE Joint Genome Institute (JGI-PGF)"/>
            <person name="Walter F."/>
            <person name="Albersmeier A."/>
            <person name="Kalinowski J."/>
            <person name="Ruckert C."/>
        </authorList>
    </citation>
    <scope>NUCLEOTIDE SEQUENCE</scope>
    <source>
        <strain evidence="3">CGMCC 4.7272</strain>
    </source>
</reference>
<accession>A0A917PAQ4</accession>
<evidence type="ECO:0000256" key="1">
    <source>
        <dbReference type="SAM" id="MobiDB-lite"/>
    </source>
</evidence>
<dbReference type="GO" id="GO:0003677">
    <property type="term" value="F:DNA binding"/>
    <property type="evidence" value="ECO:0007669"/>
    <property type="project" value="InterPro"/>
</dbReference>
<evidence type="ECO:0000259" key="2">
    <source>
        <dbReference type="Pfam" id="PF01471"/>
    </source>
</evidence>
<proteinExistence type="predicted"/>
<dbReference type="Pfam" id="PF01471">
    <property type="entry name" value="PG_binding_1"/>
    <property type="match status" value="1"/>
</dbReference>
<dbReference type="InterPro" id="IPR002477">
    <property type="entry name" value="Peptidoglycan-bd-like"/>
</dbReference>
<dbReference type="Gene3D" id="1.10.260.40">
    <property type="entry name" value="lambda repressor-like DNA-binding domains"/>
    <property type="match status" value="1"/>
</dbReference>
<dbReference type="CDD" id="cd00093">
    <property type="entry name" value="HTH_XRE"/>
    <property type="match status" value="1"/>
</dbReference>
<keyword evidence="4" id="KW-1185">Reference proteome</keyword>
<dbReference type="InterPro" id="IPR036365">
    <property type="entry name" value="PGBD-like_sf"/>
</dbReference>
<reference evidence="3" key="2">
    <citation type="submission" date="2020-09" db="EMBL/GenBank/DDBJ databases">
        <authorList>
            <person name="Sun Q."/>
            <person name="Zhou Y."/>
        </authorList>
    </citation>
    <scope>NUCLEOTIDE SEQUENCE</scope>
    <source>
        <strain evidence="3">CGMCC 4.7272</strain>
    </source>
</reference>
<dbReference type="SUPFAM" id="SSF47090">
    <property type="entry name" value="PGBD-like"/>
    <property type="match status" value="1"/>
</dbReference>
<dbReference type="SUPFAM" id="SSF47413">
    <property type="entry name" value="lambda repressor-like DNA-binding domains"/>
    <property type="match status" value="1"/>
</dbReference>
<dbReference type="Proteomes" id="UP000625682">
    <property type="component" value="Unassembled WGS sequence"/>
</dbReference>
<feature type="domain" description="Peptidoglycan binding-like" evidence="2">
    <location>
        <begin position="216"/>
        <end position="272"/>
    </location>
</feature>
<name>A0A917PAQ4_9ACTN</name>
<gene>
    <name evidence="3" type="ORF">GCM10012282_77330</name>
</gene>
<dbReference type="InterPro" id="IPR010982">
    <property type="entry name" value="Lambda_DNA-bd_dom_sf"/>
</dbReference>
<evidence type="ECO:0000313" key="3">
    <source>
        <dbReference type="EMBL" id="GGJ68893.1"/>
    </source>
</evidence>
<dbReference type="Gene3D" id="1.10.101.10">
    <property type="entry name" value="PGBD-like superfamily/PGBD"/>
    <property type="match status" value="1"/>
</dbReference>
<comment type="caution">
    <text evidence="3">The sequence shown here is derived from an EMBL/GenBank/DDBJ whole genome shotgun (WGS) entry which is preliminary data.</text>
</comment>
<dbReference type="InterPro" id="IPR001387">
    <property type="entry name" value="Cro/C1-type_HTH"/>
</dbReference>
<dbReference type="RefSeq" id="WP_189152070.1">
    <property type="nucleotide sequence ID" value="NZ_BAABER010000053.1"/>
</dbReference>
<organism evidence="3 4">
    <name type="scientific">Streptomyces lacrimifluminis</name>
    <dbReference type="NCBI Taxonomy" id="1500077"/>
    <lineage>
        <taxon>Bacteria</taxon>
        <taxon>Bacillati</taxon>
        <taxon>Actinomycetota</taxon>
        <taxon>Actinomycetes</taxon>
        <taxon>Kitasatosporales</taxon>
        <taxon>Streptomycetaceae</taxon>
        <taxon>Streptomyces</taxon>
    </lineage>
</organism>
<dbReference type="EMBL" id="BMMU01000051">
    <property type="protein sequence ID" value="GGJ68893.1"/>
    <property type="molecule type" value="Genomic_DNA"/>
</dbReference>
<protein>
    <recommendedName>
        <fullName evidence="2">Peptidoglycan binding-like domain-containing protein</fullName>
    </recommendedName>
</protein>
<dbReference type="AlphaFoldDB" id="A0A917PAQ4"/>
<dbReference type="Pfam" id="PF13560">
    <property type="entry name" value="HTH_31"/>
    <property type="match status" value="1"/>
</dbReference>
<dbReference type="InterPro" id="IPR036366">
    <property type="entry name" value="PGBDSf"/>
</dbReference>
<feature type="region of interest" description="Disordered" evidence="1">
    <location>
        <begin position="89"/>
        <end position="108"/>
    </location>
</feature>
<sequence>MPRWKALPGELDPSVRQLLVHLRRLKDHSGLSMRQLAVRTGYSQKSWERYLGGRFLPPRDAVEAMAHIGGDDPTRLLALHDVATEAWRTGRDGAPAPEPAPALAEPALPEPAVPAAGSLSASSVAEGRLPGGVLRVALMSGSAALVVMVCAVLVTVRITDGGAGGAPAAATRTAASASASPAYTRPAYSCRLERSGGRWYAGNSRALDATVAYGDSGPQVAEVQCLLRRAGISPGGIDGMFGPLTMGAVERYQKRVHLEVDGIAGPRTWKALRK</sequence>
<evidence type="ECO:0000313" key="4">
    <source>
        <dbReference type="Proteomes" id="UP000625682"/>
    </source>
</evidence>